<dbReference type="Proteomes" id="UP000746471">
    <property type="component" value="Unassembled WGS sequence"/>
</dbReference>
<organism evidence="2 3">
    <name type="scientific">Fusibacter paucivorans</name>
    <dbReference type="NCBI Taxonomy" id="76009"/>
    <lineage>
        <taxon>Bacteria</taxon>
        <taxon>Bacillati</taxon>
        <taxon>Bacillota</taxon>
        <taxon>Clostridia</taxon>
        <taxon>Eubacteriales</taxon>
        <taxon>Eubacteriales Family XII. Incertae Sedis</taxon>
        <taxon>Fusibacter</taxon>
    </lineage>
</organism>
<gene>
    <name evidence="2" type="ORF">KHM83_19135</name>
</gene>
<name>A0ABS5PUE6_9FIRM</name>
<proteinExistence type="predicted"/>
<reference evidence="2 3" key="1">
    <citation type="submission" date="2021-05" db="EMBL/GenBank/DDBJ databases">
        <title>Fusibacter ferrireducens sp. nov., an anaerobic, sulfur- and Fe-reducing bacterium isolated from the mangrove sediment.</title>
        <authorList>
            <person name="Qiu D."/>
        </authorList>
    </citation>
    <scope>NUCLEOTIDE SEQUENCE [LARGE SCALE GENOMIC DNA]</scope>
    <source>
        <strain evidence="2 3">DSM 12116</strain>
    </source>
</reference>
<protein>
    <submittedName>
        <fullName evidence="2">Uncharacterized protein</fullName>
    </submittedName>
</protein>
<dbReference type="EMBL" id="JAHBCL010000061">
    <property type="protein sequence ID" value="MBS7528785.1"/>
    <property type="molecule type" value="Genomic_DNA"/>
</dbReference>
<keyword evidence="3" id="KW-1185">Reference proteome</keyword>
<accession>A0ABS5PUE6</accession>
<evidence type="ECO:0000313" key="2">
    <source>
        <dbReference type="EMBL" id="MBS7528785.1"/>
    </source>
</evidence>
<dbReference type="RefSeq" id="WP_213238641.1">
    <property type="nucleotide sequence ID" value="NZ_JAHBCL010000061.1"/>
</dbReference>
<evidence type="ECO:0000313" key="3">
    <source>
        <dbReference type="Proteomes" id="UP000746471"/>
    </source>
</evidence>
<evidence type="ECO:0000256" key="1">
    <source>
        <dbReference type="SAM" id="MobiDB-lite"/>
    </source>
</evidence>
<feature type="region of interest" description="Disordered" evidence="1">
    <location>
        <begin position="357"/>
        <end position="379"/>
    </location>
</feature>
<sequence>MRINHGSDMSQILNLSEMQLKTSGFAGLMITPDSLLNQGVANADFDLLEISKEGMQKIEKFKSGDIHEIEMESLEELLTKDKQAYLEEAIFGSALAYKKEHDWILNNTQDEDQKNKLLEDLNQVYISRVGGAIQEIGMQLDNFFDQGRTQLQRFSKEEVEDIFDVDIFKSQLAEKALTAKDYVMTSETTVDIDAVKQYVRDNEKQTNAVERMTYDDLKAVIGFMDSYQDIVSQVKSDESIGGKYYAQVDDAVNTAISELNVDSRVKDALTENQRRYSEALMRMDAFSETMDLYDSTLEAYQERLNKLMGRLAIIQSRLDIIKEEGGIDPSNKRLLGLLEFQSAISDEIKLLKNETKNVENEKRDLSEHPEKAVETDSYKRIKADYDNEREKLADQK</sequence>
<comment type="caution">
    <text evidence="2">The sequence shown here is derived from an EMBL/GenBank/DDBJ whole genome shotgun (WGS) entry which is preliminary data.</text>
</comment>